<accession>A0A9N7UV63</accession>
<evidence type="ECO:0000313" key="2">
    <source>
        <dbReference type="Proteomes" id="UP001153269"/>
    </source>
</evidence>
<protein>
    <submittedName>
        <fullName evidence="1">Uncharacterized protein</fullName>
    </submittedName>
</protein>
<organism evidence="1 2">
    <name type="scientific">Pleuronectes platessa</name>
    <name type="common">European plaice</name>
    <dbReference type="NCBI Taxonomy" id="8262"/>
    <lineage>
        <taxon>Eukaryota</taxon>
        <taxon>Metazoa</taxon>
        <taxon>Chordata</taxon>
        <taxon>Craniata</taxon>
        <taxon>Vertebrata</taxon>
        <taxon>Euteleostomi</taxon>
        <taxon>Actinopterygii</taxon>
        <taxon>Neopterygii</taxon>
        <taxon>Teleostei</taxon>
        <taxon>Neoteleostei</taxon>
        <taxon>Acanthomorphata</taxon>
        <taxon>Carangaria</taxon>
        <taxon>Pleuronectiformes</taxon>
        <taxon>Pleuronectoidei</taxon>
        <taxon>Pleuronectidae</taxon>
        <taxon>Pleuronectes</taxon>
    </lineage>
</organism>
<name>A0A9N7UV63_PLEPL</name>
<dbReference type="AlphaFoldDB" id="A0A9N7UV63"/>
<reference evidence="1" key="1">
    <citation type="submission" date="2020-03" db="EMBL/GenBank/DDBJ databases">
        <authorList>
            <person name="Weist P."/>
        </authorList>
    </citation>
    <scope>NUCLEOTIDE SEQUENCE</scope>
</reference>
<gene>
    <name evidence="1" type="ORF">PLEPLA_LOCUS26677</name>
</gene>
<sequence>MRMRSSSHYTITECRCRRRGSDYLICTMRTDQPLPSPTRQSVMHRFTLDTITTAMYLVQNAELLHAEVRPSQSAHLSPLAGAVVGVRAVGSSCFDVLVAKCVNILTTTDAYLPHLVEECR</sequence>
<dbReference type="Proteomes" id="UP001153269">
    <property type="component" value="Unassembled WGS sequence"/>
</dbReference>
<keyword evidence="2" id="KW-1185">Reference proteome</keyword>
<evidence type="ECO:0000313" key="1">
    <source>
        <dbReference type="EMBL" id="CAB1438808.1"/>
    </source>
</evidence>
<proteinExistence type="predicted"/>
<comment type="caution">
    <text evidence="1">The sequence shown here is derived from an EMBL/GenBank/DDBJ whole genome shotgun (WGS) entry which is preliminary data.</text>
</comment>
<dbReference type="EMBL" id="CADEAL010002208">
    <property type="protein sequence ID" value="CAB1438808.1"/>
    <property type="molecule type" value="Genomic_DNA"/>
</dbReference>